<dbReference type="EMBL" id="KZ084093">
    <property type="protein sequence ID" value="OSD05483.1"/>
    <property type="molecule type" value="Genomic_DNA"/>
</dbReference>
<reference evidence="6 7" key="1">
    <citation type="journal article" date="2015" name="Biotechnol. Biofuels">
        <title>Enhanced degradation of softwood versus hardwood by the white-rot fungus Pycnoporus coccineus.</title>
        <authorList>
            <person name="Couturier M."/>
            <person name="Navarro D."/>
            <person name="Chevret D."/>
            <person name="Henrissat B."/>
            <person name="Piumi F."/>
            <person name="Ruiz-Duenas F.J."/>
            <person name="Martinez A.T."/>
            <person name="Grigoriev I.V."/>
            <person name="Riley R."/>
            <person name="Lipzen A."/>
            <person name="Berrin J.G."/>
            <person name="Master E.R."/>
            <person name="Rosso M.N."/>
        </authorList>
    </citation>
    <scope>NUCLEOTIDE SEQUENCE [LARGE SCALE GENOMIC DNA]</scope>
    <source>
        <strain evidence="6 7">BRFM310</strain>
    </source>
</reference>
<dbReference type="PANTHER" id="PTHR45832:SF22">
    <property type="entry name" value="SERINE_THREONINE-PROTEIN KINASE SAMKA-RELATED"/>
    <property type="match status" value="1"/>
</dbReference>
<evidence type="ECO:0000313" key="7">
    <source>
        <dbReference type="Proteomes" id="UP000193067"/>
    </source>
</evidence>
<dbReference type="GO" id="GO:0005524">
    <property type="term" value="F:ATP binding"/>
    <property type="evidence" value="ECO:0007669"/>
    <property type="project" value="UniProtKB-KW"/>
</dbReference>
<dbReference type="InterPro" id="IPR000719">
    <property type="entry name" value="Prot_kinase_dom"/>
</dbReference>
<comment type="similarity">
    <text evidence="1">Belongs to the protein kinase superfamily. STE Ser/Thr protein kinase family. STE20 subfamily.</text>
</comment>
<dbReference type="PROSITE" id="PS50011">
    <property type="entry name" value="PROTEIN_KINASE_DOM"/>
    <property type="match status" value="1"/>
</dbReference>
<name>A0A1Y2IXW2_TRAC3</name>
<keyword evidence="3" id="KW-0067">ATP-binding</keyword>
<evidence type="ECO:0000256" key="1">
    <source>
        <dbReference type="ARBA" id="ARBA00008874"/>
    </source>
</evidence>
<evidence type="ECO:0000313" key="6">
    <source>
        <dbReference type="EMBL" id="OSD05483.1"/>
    </source>
</evidence>
<dbReference type="SUPFAM" id="SSF56112">
    <property type="entry name" value="Protein kinase-like (PK-like)"/>
    <property type="match status" value="1"/>
</dbReference>
<accession>A0A1Y2IXW2</accession>
<feature type="region of interest" description="Disordered" evidence="4">
    <location>
        <begin position="179"/>
        <end position="202"/>
    </location>
</feature>
<dbReference type="PANTHER" id="PTHR45832">
    <property type="entry name" value="SERINE/THREONINE-PROTEIN KINASE SAMKA-RELATED-RELATED"/>
    <property type="match status" value="1"/>
</dbReference>
<keyword evidence="2" id="KW-0547">Nucleotide-binding</keyword>
<dbReference type="STRING" id="1353009.A0A1Y2IXW2"/>
<dbReference type="InterPro" id="IPR051931">
    <property type="entry name" value="PAK3-like"/>
</dbReference>
<evidence type="ECO:0000256" key="3">
    <source>
        <dbReference type="ARBA" id="ARBA00022840"/>
    </source>
</evidence>
<protein>
    <recommendedName>
        <fullName evidence="5">Protein kinase domain-containing protein</fullName>
    </recommendedName>
</protein>
<dbReference type="Gene3D" id="1.10.510.10">
    <property type="entry name" value="Transferase(Phosphotransferase) domain 1"/>
    <property type="match status" value="1"/>
</dbReference>
<evidence type="ECO:0000259" key="5">
    <source>
        <dbReference type="PROSITE" id="PS50011"/>
    </source>
</evidence>
<organism evidence="6 7">
    <name type="scientific">Trametes coccinea (strain BRFM310)</name>
    <name type="common">Pycnoporus coccineus</name>
    <dbReference type="NCBI Taxonomy" id="1353009"/>
    <lineage>
        <taxon>Eukaryota</taxon>
        <taxon>Fungi</taxon>
        <taxon>Dikarya</taxon>
        <taxon>Basidiomycota</taxon>
        <taxon>Agaricomycotina</taxon>
        <taxon>Agaricomycetes</taxon>
        <taxon>Polyporales</taxon>
        <taxon>Polyporaceae</taxon>
        <taxon>Trametes</taxon>
    </lineage>
</organism>
<feature type="non-terminal residue" evidence="6">
    <location>
        <position position="1"/>
    </location>
</feature>
<feature type="region of interest" description="Disordered" evidence="4">
    <location>
        <begin position="92"/>
        <end position="132"/>
    </location>
</feature>
<feature type="compositionally biased region" description="Basic residues" evidence="4">
    <location>
        <begin position="189"/>
        <end position="202"/>
    </location>
</feature>
<dbReference type="Proteomes" id="UP000193067">
    <property type="component" value="Unassembled WGS sequence"/>
</dbReference>
<keyword evidence="7" id="KW-1185">Reference proteome</keyword>
<dbReference type="GO" id="GO:0004672">
    <property type="term" value="F:protein kinase activity"/>
    <property type="evidence" value="ECO:0007669"/>
    <property type="project" value="InterPro"/>
</dbReference>
<sequence length="202" mass="22428">LTDVVTANLMTEGQIAAVSRETAQGLEHLHRHGGIHRDIKSDNAQLERRQSSTLLVPMISTDRARRDIAGRASRNQVAGVRVYQVSCQVLPDGGRRAGRRRDRDEWGHGREGARRWSTSPSPLPPSLQANDGGDERAARIIRVLQIGSTSVLCPRQRARTSPPCLLWAIPSLSRTRARAHSPSIPSISSRRRRTHTGWHVRA</sequence>
<feature type="compositionally biased region" description="Basic and acidic residues" evidence="4">
    <location>
        <begin position="101"/>
        <end position="114"/>
    </location>
</feature>
<gene>
    <name evidence="6" type="ORF">PYCCODRAFT_1362225</name>
</gene>
<dbReference type="InterPro" id="IPR011009">
    <property type="entry name" value="Kinase-like_dom_sf"/>
</dbReference>
<proteinExistence type="inferred from homology"/>
<evidence type="ECO:0000256" key="4">
    <source>
        <dbReference type="SAM" id="MobiDB-lite"/>
    </source>
</evidence>
<dbReference type="AlphaFoldDB" id="A0A1Y2IXW2"/>
<evidence type="ECO:0000256" key="2">
    <source>
        <dbReference type="ARBA" id="ARBA00022741"/>
    </source>
</evidence>
<feature type="domain" description="Protein kinase" evidence="5">
    <location>
        <begin position="1"/>
        <end position="202"/>
    </location>
</feature>